<feature type="transmembrane region" description="Helical" evidence="1">
    <location>
        <begin position="97"/>
        <end position="115"/>
    </location>
</feature>
<accession>A0ABW2NX04</accession>
<keyword evidence="3" id="KW-1185">Reference proteome</keyword>
<sequence>MIIEKRLSLKESRMGPTFFSILFLALMGSVMPEWSTIIAVVNFSLAAIAITIIIAAWLRVKNTKDYFSIMSYCLLFIFAIAGAQPVIRLFWYAGHSFWIVLSVFWSLVFLVSTMFRKKAFKSFKDPEQSKALKVIYIIIGFISLVAGPAIFVGESILQGYFDMHAGMVIAGLFLYILSLILLVLIPAFLNKADASEE</sequence>
<protein>
    <submittedName>
        <fullName evidence="2">Uncharacterized protein</fullName>
    </submittedName>
</protein>
<feature type="transmembrane region" description="Helical" evidence="1">
    <location>
        <begin position="12"/>
        <end position="31"/>
    </location>
</feature>
<dbReference type="EMBL" id="JBHTCP010000044">
    <property type="protein sequence ID" value="MFC7372579.1"/>
    <property type="molecule type" value="Genomic_DNA"/>
</dbReference>
<organism evidence="2 3">
    <name type="scientific">Fictibacillus iocasae</name>
    <dbReference type="NCBI Taxonomy" id="2715437"/>
    <lineage>
        <taxon>Bacteria</taxon>
        <taxon>Bacillati</taxon>
        <taxon>Bacillota</taxon>
        <taxon>Bacilli</taxon>
        <taxon>Bacillales</taxon>
        <taxon>Fictibacillaceae</taxon>
        <taxon>Fictibacillus</taxon>
    </lineage>
</organism>
<keyword evidence="1" id="KW-1133">Transmembrane helix</keyword>
<dbReference type="Proteomes" id="UP001596549">
    <property type="component" value="Unassembled WGS sequence"/>
</dbReference>
<evidence type="ECO:0000313" key="2">
    <source>
        <dbReference type="EMBL" id="MFC7372579.1"/>
    </source>
</evidence>
<evidence type="ECO:0000313" key="3">
    <source>
        <dbReference type="Proteomes" id="UP001596549"/>
    </source>
</evidence>
<feature type="transmembrane region" description="Helical" evidence="1">
    <location>
        <begin position="69"/>
        <end position="91"/>
    </location>
</feature>
<proteinExistence type="predicted"/>
<reference evidence="3" key="1">
    <citation type="journal article" date="2019" name="Int. J. Syst. Evol. Microbiol.">
        <title>The Global Catalogue of Microorganisms (GCM) 10K type strain sequencing project: providing services to taxonomists for standard genome sequencing and annotation.</title>
        <authorList>
            <consortium name="The Broad Institute Genomics Platform"/>
            <consortium name="The Broad Institute Genome Sequencing Center for Infectious Disease"/>
            <person name="Wu L."/>
            <person name="Ma J."/>
        </authorList>
    </citation>
    <scope>NUCLEOTIDE SEQUENCE [LARGE SCALE GENOMIC DNA]</scope>
    <source>
        <strain evidence="3">NBRC 106396</strain>
    </source>
</reference>
<name>A0ABW2NX04_9BACL</name>
<feature type="transmembrane region" description="Helical" evidence="1">
    <location>
        <begin position="165"/>
        <end position="189"/>
    </location>
</feature>
<feature type="transmembrane region" description="Helical" evidence="1">
    <location>
        <begin position="135"/>
        <end position="153"/>
    </location>
</feature>
<feature type="transmembrane region" description="Helical" evidence="1">
    <location>
        <begin position="37"/>
        <end position="57"/>
    </location>
</feature>
<evidence type="ECO:0000256" key="1">
    <source>
        <dbReference type="SAM" id="Phobius"/>
    </source>
</evidence>
<comment type="caution">
    <text evidence="2">The sequence shown here is derived from an EMBL/GenBank/DDBJ whole genome shotgun (WGS) entry which is preliminary data.</text>
</comment>
<keyword evidence="1" id="KW-0812">Transmembrane</keyword>
<keyword evidence="1" id="KW-0472">Membrane</keyword>
<gene>
    <name evidence="2" type="ORF">ACFQPF_12950</name>
</gene>
<dbReference type="RefSeq" id="WP_379750160.1">
    <property type="nucleotide sequence ID" value="NZ_JBHTCP010000044.1"/>
</dbReference>